<name>A0A1I8BEN0_MELHA</name>
<keyword evidence="2" id="KW-1185">Reference proteome</keyword>
<proteinExistence type="predicted"/>
<accession>A0A1I8BEN0</accession>
<dbReference type="AlphaFoldDB" id="A0A1I8BEN0"/>
<evidence type="ECO:0000313" key="3">
    <source>
        <dbReference type="WBParaSite" id="MhA1_Contig2098.frz3.gene3"/>
    </source>
</evidence>
<evidence type="ECO:0000313" key="2">
    <source>
        <dbReference type="Proteomes" id="UP000095281"/>
    </source>
</evidence>
<feature type="region of interest" description="Disordered" evidence="1">
    <location>
        <begin position="112"/>
        <end position="172"/>
    </location>
</feature>
<feature type="region of interest" description="Disordered" evidence="1">
    <location>
        <begin position="206"/>
        <end position="226"/>
    </location>
</feature>
<reference evidence="3" key="1">
    <citation type="submission" date="2016-11" db="UniProtKB">
        <authorList>
            <consortium name="WormBaseParasite"/>
        </authorList>
    </citation>
    <scope>IDENTIFICATION</scope>
</reference>
<dbReference type="Proteomes" id="UP000095281">
    <property type="component" value="Unplaced"/>
</dbReference>
<organism evidence="2 3">
    <name type="scientific">Meloidogyne hapla</name>
    <name type="common">Root-knot nematode worm</name>
    <dbReference type="NCBI Taxonomy" id="6305"/>
    <lineage>
        <taxon>Eukaryota</taxon>
        <taxon>Metazoa</taxon>
        <taxon>Ecdysozoa</taxon>
        <taxon>Nematoda</taxon>
        <taxon>Chromadorea</taxon>
        <taxon>Rhabditida</taxon>
        <taxon>Tylenchina</taxon>
        <taxon>Tylenchomorpha</taxon>
        <taxon>Tylenchoidea</taxon>
        <taxon>Meloidogynidae</taxon>
        <taxon>Meloidogyninae</taxon>
        <taxon>Meloidogyne</taxon>
    </lineage>
</organism>
<feature type="compositionally biased region" description="Basic and acidic residues" evidence="1">
    <location>
        <begin position="125"/>
        <end position="155"/>
    </location>
</feature>
<protein>
    <submittedName>
        <fullName evidence="3">Uncharacterized protein</fullName>
    </submittedName>
</protein>
<evidence type="ECO:0000256" key="1">
    <source>
        <dbReference type="SAM" id="MobiDB-lite"/>
    </source>
</evidence>
<dbReference type="WBParaSite" id="MhA1_Contig2098.frz3.gene3">
    <property type="protein sequence ID" value="MhA1_Contig2098.frz3.gene3"/>
    <property type="gene ID" value="MhA1_Contig2098.frz3.gene3"/>
</dbReference>
<sequence length="266" mass="31898">MIQIINQWNELPKQLIPGFYEGKDPTSLKTRIIINSMNLLFIFKRLNRENNKIDEYYGPIWKEIEDNISDENNKNRINEEEINVRKEIENDSLPKEIEKWMKIIQENIEESQKKNIKSQNKSPKLNKEFNSDDKPKQSKIDIDKGGKENKRHSPNEDDEKSNNNKIKKRKKIRYYGEIQEEISEEEEEEEEEDKYKLQHRNRKNKMAITVDKSETSQIRQFPPPQDETYKTLTKVAEKLKGLEKEKYLKKESLWSKEIKTLKKIKA</sequence>